<dbReference type="AlphaFoldDB" id="A0A9X0MJS6"/>
<accession>A0A9X0MJS6</accession>
<evidence type="ECO:0000313" key="1">
    <source>
        <dbReference type="EMBL" id="KXY51132.1"/>
    </source>
</evidence>
<dbReference type="PANTHER" id="PTHR41317">
    <property type="entry name" value="PD-(D_E)XK NUCLEASE FAMILY TRANSPOSASE"/>
    <property type="match status" value="1"/>
</dbReference>
<reference evidence="1 3" key="1">
    <citation type="submission" date="2015-12" db="EMBL/GenBank/DDBJ databases">
        <title>Bacillus cereus Group isolate.</title>
        <authorList>
            <person name="Kovac J."/>
        </authorList>
    </citation>
    <scope>NUCLEOTIDE SEQUENCE [LARGE SCALE GENOMIC DNA]</scope>
    <source>
        <strain evidence="1 3">FSL K6-0073</strain>
    </source>
</reference>
<evidence type="ECO:0000313" key="3">
    <source>
        <dbReference type="Proteomes" id="UP000075476"/>
    </source>
</evidence>
<evidence type="ECO:0008006" key="5">
    <source>
        <dbReference type="Google" id="ProtNLM"/>
    </source>
</evidence>
<dbReference type="InterPro" id="IPR010106">
    <property type="entry name" value="RpnA"/>
</dbReference>
<sequence length="272" mass="32030">MTVRLKPLNDVIFKKLFGEEDSLDFLEGFLTALLGFEVTDLLIESEKLSIENINDKQGILDIKATMSQTNEKINIEVQLSNQHNMIERTLFYWSKLYTENFKKGEDYTTLTKTIAINILNFDMLPINNFHSKYQLFESQEKTLLTELLEIHFIEYPKFKKYTADLNNNLHRWLLFLQEDVPAKTLEEVIEMDKTIAKAESKLKRLSADEETKRMYDLREKFLSDTKTQINGEKREIAKKLLKKYKAMSISDVAEMTDLPIDQIERLEREVRP</sequence>
<organism evidence="1 3">
    <name type="scientific">Bacillus cereus</name>
    <dbReference type="NCBI Taxonomy" id="1396"/>
    <lineage>
        <taxon>Bacteria</taxon>
        <taxon>Bacillati</taxon>
        <taxon>Bacillota</taxon>
        <taxon>Bacilli</taxon>
        <taxon>Bacillales</taxon>
        <taxon>Bacillaceae</taxon>
        <taxon>Bacillus</taxon>
        <taxon>Bacillus cereus group</taxon>
    </lineage>
</organism>
<dbReference type="PANTHER" id="PTHR41317:SF1">
    <property type="entry name" value="PD-(D_E)XK NUCLEASE FAMILY TRANSPOSASE"/>
    <property type="match status" value="1"/>
</dbReference>
<reference evidence="2 4" key="2">
    <citation type="submission" date="2017-09" db="EMBL/GenBank/DDBJ databases">
        <title>Large-scale bioinformatics analysis of Bacillus genomes uncovers conserved roles of natural products in bacterial physiology.</title>
        <authorList>
            <consortium name="Agbiome Team Llc"/>
            <person name="Bleich R.M."/>
            <person name="Kirk G.J."/>
            <person name="Santa Maria K.C."/>
            <person name="Allen S.E."/>
            <person name="Farag S."/>
            <person name="Shank E.A."/>
            <person name="Bowers A."/>
        </authorList>
    </citation>
    <scope>NUCLEOTIDE SEQUENCE [LARGE SCALE GENOMIC DNA]</scope>
    <source>
        <strain evidence="2 4">AFS020204</strain>
    </source>
</reference>
<evidence type="ECO:0000313" key="4">
    <source>
        <dbReference type="Proteomes" id="UP000220210"/>
    </source>
</evidence>
<dbReference type="Proteomes" id="UP000220210">
    <property type="component" value="Unassembled WGS sequence"/>
</dbReference>
<dbReference type="Proteomes" id="UP000075476">
    <property type="component" value="Unassembled WGS sequence"/>
</dbReference>
<dbReference type="EMBL" id="LOMO01000001">
    <property type="protein sequence ID" value="KXY51132.1"/>
    <property type="molecule type" value="Genomic_DNA"/>
</dbReference>
<dbReference type="NCBIfam" id="TIGR01784">
    <property type="entry name" value="T_den_put_tspse"/>
    <property type="match status" value="1"/>
</dbReference>
<dbReference type="RefSeq" id="WP_061662470.1">
    <property type="nucleotide sequence ID" value="NZ_LOMO01000001.1"/>
</dbReference>
<dbReference type="EMBL" id="NTSO01000015">
    <property type="protein sequence ID" value="PFF46097.1"/>
    <property type="molecule type" value="Genomic_DNA"/>
</dbReference>
<name>A0A9X0MJS6_BACCE</name>
<comment type="caution">
    <text evidence="1">The sequence shown here is derived from an EMBL/GenBank/DDBJ whole genome shotgun (WGS) entry which is preliminary data.</text>
</comment>
<evidence type="ECO:0000313" key="2">
    <source>
        <dbReference type="EMBL" id="PFF46097.1"/>
    </source>
</evidence>
<dbReference type="Pfam" id="PF12784">
    <property type="entry name" value="PDDEXK_2"/>
    <property type="match status" value="1"/>
</dbReference>
<proteinExistence type="predicted"/>
<protein>
    <recommendedName>
        <fullName evidence="5">PD-(D/E)XK nuclease family transposase</fullName>
    </recommendedName>
</protein>
<gene>
    <name evidence="1" type="ORF">AT268_32035</name>
    <name evidence="2" type="ORF">CN357_21865</name>
</gene>